<dbReference type="Proteomes" id="UP000267798">
    <property type="component" value="Unassembled WGS sequence"/>
</dbReference>
<sequence length="128" mass="14747">MKTSEIVDKIKEEVELPMLLSVSGEQVKDSYYFDPSELIAEGSYNQAMMNTKATELVVVKLKSDKHYDAVKEGLTKRAEDIIKTFSQYLPDQHEDAKNYQIVRQGNYVMLSISHDQEAIKKVFDSFFK</sequence>
<organism evidence="1 2">
    <name type="scientific">Paenibacillus pinisoli</name>
    <dbReference type="NCBI Taxonomy" id="1276110"/>
    <lineage>
        <taxon>Bacteria</taxon>
        <taxon>Bacillati</taxon>
        <taxon>Bacillota</taxon>
        <taxon>Bacilli</taxon>
        <taxon>Bacillales</taxon>
        <taxon>Paenibacillaceae</taxon>
        <taxon>Paenibacillus</taxon>
    </lineage>
</organism>
<gene>
    <name evidence="1" type="ORF">D3P09_14925</name>
</gene>
<dbReference type="OrthoDB" id="2605982at2"/>
<dbReference type="InterPro" id="IPR025648">
    <property type="entry name" value="DUF4358"/>
</dbReference>
<evidence type="ECO:0000313" key="1">
    <source>
        <dbReference type="EMBL" id="RJX38822.1"/>
    </source>
</evidence>
<proteinExistence type="predicted"/>
<reference evidence="1 2" key="1">
    <citation type="submission" date="2018-09" db="EMBL/GenBank/DDBJ databases">
        <title>Paenibacillus aracenensis nov. sp. isolated from a cave in southern Spain.</title>
        <authorList>
            <person name="Jurado V."/>
            <person name="Gutierrez-Patricio S."/>
            <person name="Gonzalez-Pimentel J.L."/>
            <person name="Miller A.Z."/>
            <person name="Laiz L."/>
            <person name="Saiz-Jimenez C."/>
        </authorList>
    </citation>
    <scope>NUCLEOTIDE SEQUENCE [LARGE SCALE GENOMIC DNA]</scope>
    <source>
        <strain evidence="1 2">JCM 19203</strain>
    </source>
</reference>
<dbReference type="Pfam" id="PF14270">
    <property type="entry name" value="DUF4358"/>
    <property type="match status" value="1"/>
</dbReference>
<keyword evidence="2" id="KW-1185">Reference proteome</keyword>
<comment type="caution">
    <text evidence="1">The sequence shown here is derived from an EMBL/GenBank/DDBJ whole genome shotgun (WGS) entry which is preliminary data.</text>
</comment>
<dbReference type="AlphaFoldDB" id="A0A3A6PBY8"/>
<accession>A0A3A6PBY8</accession>
<evidence type="ECO:0000313" key="2">
    <source>
        <dbReference type="Proteomes" id="UP000267798"/>
    </source>
</evidence>
<name>A0A3A6PBY8_9BACL</name>
<dbReference type="EMBL" id="QXQB01000003">
    <property type="protein sequence ID" value="RJX38822.1"/>
    <property type="molecule type" value="Genomic_DNA"/>
</dbReference>
<protein>
    <submittedName>
        <fullName evidence="1">DUF4358 domain-containing protein</fullName>
    </submittedName>
</protein>